<proteinExistence type="predicted"/>
<dbReference type="Proteomes" id="UP001595945">
    <property type="component" value="Unassembled WGS sequence"/>
</dbReference>
<organism evidence="1 2">
    <name type="scientific">Halorussus aquaticus</name>
    <dbReference type="NCBI Taxonomy" id="2953748"/>
    <lineage>
        <taxon>Archaea</taxon>
        <taxon>Methanobacteriati</taxon>
        <taxon>Methanobacteriota</taxon>
        <taxon>Stenosarchaea group</taxon>
        <taxon>Halobacteria</taxon>
        <taxon>Halobacteriales</taxon>
        <taxon>Haladaptataceae</taxon>
        <taxon>Halorussus</taxon>
    </lineage>
</organism>
<keyword evidence="2" id="KW-1185">Reference proteome</keyword>
<protein>
    <submittedName>
        <fullName evidence="1">Uncharacterized protein</fullName>
    </submittedName>
</protein>
<accession>A0ABD5PWV9</accession>
<comment type="caution">
    <text evidence="1">The sequence shown here is derived from an EMBL/GenBank/DDBJ whole genome shotgun (WGS) entry which is preliminary data.</text>
</comment>
<dbReference type="RefSeq" id="WP_254267760.1">
    <property type="nucleotide sequence ID" value="NZ_CP100400.1"/>
</dbReference>
<evidence type="ECO:0000313" key="2">
    <source>
        <dbReference type="Proteomes" id="UP001595945"/>
    </source>
</evidence>
<name>A0ABD5PWV9_9EURY</name>
<dbReference type="GeneID" id="73046241"/>
<sequence length="79" mass="8565">MIPTPKDAAKVLVGKPLKFHKNRLNVASFVLQAALALRNGNHKRAFLLLGAASVAPKHPAASWLLQGALTADDIRRKLF</sequence>
<dbReference type="AlphaFoldDB" id="A0ABD5PWV9"/>
<evidence type="ECO:0000313" key="1">
    <source>
        <dbReference type="EMBL" id="MFC4822719.1"/>
    </source>
</evidence>
<gene>
    <name evidence="1" type="ORF">ACFO9K_00440</name>
</gene>
<dbReference type="EMBL" id="JBHSHT010000001">
    <property type="protein sequence ID" value="MFC4822719.1"/>
    <property type="molecule type" value="Genomic_DNA"/>
</dbReference>
<reference evidence="1 2" key="1">
    <citation type="journal article" date="2019" name="Int. J. Syst. Evol. Microbiol.">
        <title>The Global Catalogue of Microorganisms (GCM) 10K type strain sequencing project: providing services to taxonomists for standard genome sequencing and annotation.</title>
        <authorList>
            <consortium name="The Broad Institute Genomics Platform"/>
            <consortium name="The Broad Institute Genome Sequencing Center for Infectious Disease"/>
            <person name="Wu L."/>
            <person name="Ma J."/>
        </authorList>
    </citation>
    <scope>NUCLEOTIDE SEQUENCE [LARGE SCALE GENOMIC DNA]</scope>
    <source>
        <strain evidence="1 2">XZYJ18</strain>
    </source>
</reference>